<evidence type="ECO:0000259" key="7">
    <source>
        <dbReference type="PROSITE" id="PS50950"/>
    </source>
</evidence>
<comment type="caution">
    <text evidence="9">The sequence shown here is derived from an EMBL/GenBank/DDBJ whole genome shotgun (WGS) entry which is preliminary data.</text>
</comment>
<dbReference type="GO" id="GO:0003677">
    <property type="term" value="F:DNA binding"/>
    <property type="evidence" value="ECO:0007669"/>
    <property type="project" value="UniProtKB-UniRule"/>
</dbReference>
<dbReference type="InterPro" id="IPR006612">
    <property type="entry name" value="THAP_Znf"/>
</dbReference>
<dbReference type="PROSITE" id="PS50950">
    <property type="entry name" value="ZF_THAP"/>
    <property type="match status" value="1"/>
</dbReference>
<gene>
    <name evidence="8" type="ORF">MSPICULIGERA_LOCUS1367</name>
    <name evidence="9" type="ORF">MSPICULIGERA_LOCUS15095</name>
</gene>
<evidence type="ECO:0000313" key="8">
    <source>
        <dbReference type="EMBL" id="CAJ0559754.1"/>
    </source>
</evidence>
<keyword evidence="1" id="KW-0479">Metal-binding</keyword>
<dbReference type="Pfam" id="PF05485">
    <property type="entry name" value="THAP"/>
    <property type="match status" value="1"/>
</dbReference>
<dbReference type="Proteomes" id="UP001177023">
    <property type="component" value="Unassembled WGS sequence"/>
</dbReference>
<feature type="region of interest" description="Disordered" evidence="6">
    <location>
        <begin position="1"/>
        <end position="20"/>
    </location>
</feature>
<protein>
    <recommendedName>
        <fullName evidence="7">THAP-type domain-containing protein</fullName>
    </recommendedName>
</protein>
<proteinExistence type="predicted"/>
<feature type="non-terminal residue" evidence="9">
    <location>
        <position position="1"/>
    </location>
</feature>
<feature type="compositionally biased region" description="Basic and acidic residues" evidence="6">
    <location>
        <begin position="340"/>
        <end position="353"/>
    </location>
</feature>
<keyword evidence="10" id="KW-1185">Reference proteome</keyword>
<evidence type="ECO:0000256" key="4">
    <source>
        <dbReference type="ARBA" id="ARBA00023125"/>
    </source>
</evidence>
<feature type="compositionally biased region" description="Acidic residues" evidence="6">
    <location>
        <begin position="279"/>
        <end position="296"/>
    </location>
</feature>
<feature type="compositionally biased region" description="Acidic residues" evidence="6">
    <location>
        <begin position="308"/>
        <end position="322"/>
    </location>
</feature>
<evidence type="ECO:0000256" key="3">
    <source>
        <dbReference type="ARBA" id="ARBA00022833"/>
    </source>
</evidence>
<accession>A0AA36G5S1</accession>
<evidence type="ECO:0000256" key="6">
    <source>
        <dbReference type="SAM" id="MobiDB-lite"/>
    </source>
</evidence>
<evidence type="ECO:0000256" key="2">
    <source>
        <dbReference type="ARBA" id="ARBA00022771"/>
    </source>
</evidence>
<dbReference type="EMBL" id="CATQJA010002647">
    <property type="protein sequence ID" value="CAJ0576809.1"/>
    <property type="molecule type" value="Genomic_DNA"/>
</dbReference>
<organism evidence="9 10">
    <name type="scientific">Mesorhabditis spiculigera</name>
    <dbReference type="NCBI Taxonomy" id="96644"/>
    <lineage>
        <taxon>Eukaryota</taxon>
        <taxon>Metazoa</taxon>
        <taxon>Ecdysozoa</taxon>
        <taxon>Nematoda</taxon>
        <taxon>Chromadorea</taxon>
        <taxon>Rhabditida</taxon>
        <taxon>Rhabditina</taxon>
        <taxon>Rhabditomorpha</taxon>
        <taxon>Rhabditoidea</taxon>
        <taxon>Rhabditidae</taxon>
        <taxon>Mesorhabditinae</taxon>
        <taxon>Mesorhabditis</taxon>
    </lineage>
</organism>
<dbReference type="SMART" id="SM00980">
    <property type="entry name" value="THAP"/>
    <property type="match status" value="1"/>
</dbReference>
<dbReference type="GO" id="GO:0008270">
    <property type="term" value="F:zinc ion binding"/>
    <property type="evidence" value="ECO:0007669"/>
    <property type="project" value="UniProtKB-KW"/>
</dbReference>
<name>A0AA36G5S1_9BILA</name>
<sequence>MSTKAESSSADDIRRSKRKSCPSDVMKTRCAVTCCGNTEDSKTENGKFVEFFGLPDKHDKETNRKQWVKNVRGIAGMLPYQQKICSVHFVDGHPTKENPVPTLLLSKRKIVPGPEAKKPRSIKEELFDEDEYDEFGGYDEKAHSSASTAPFYRRKAPSDPNFMVNSTDAKAIFEHLGQIRVKGDEGCCRRILNGMRRQARYMNAQMRMMENITQEVENYKKNPGGVGGWALNDYLARFGLRHQQGYNPETRHLAGYTAADPAALPRQAAAVNALFDHHDDEDENDEGGPELDEFAVEDMMREGKTDTENDDEAAPDLTEEGQDSQAEHQEDEEDDEEEDQGARDDPDDSDYHE</sequence>
<feature type="compositionally biased region" description="Basic and acidic residues" evidence="6">
    <location>
        <begin position="298"/>
        <end position="307"/>
    </location>
</feature>
<dbReference type="SUPFAM" id="SSF57716">
    <property type="entry name" value="Glucocorticoid receptor-like (DNA-binding domain)"/>
    <property type="match status" value="1"/>
</dbReference>
<feature type="domain" description="THAP-type" evidence="7">
    <location>
        <begin position="26"/>
        <end position="104"/>
    </location>
</feature>
<feature type="compositionally biased region" description="Acidic residues" evidence="6">
    <location>
        <begin position="329"/>
        <end position="339"/>
    </location>
</feature>
<keyword evidence="4 5" id="KW-0238">DNA-binding</keyword>
<reference evidence="9" key="1">
    <citation type="submission" date="2023-06" db="EMBL/GenBank/DDBJ databases">
        <authorList>
            <person name="Delattre M."/>
        </authorList>
    </citation>
    <scope>NUCLEOTIDE SEQUENCE</scope>
    <source>
        <strain evidence="9">AF72</strain>
    </source>
</reference>
<evidence type="ECO:0000313" key="9">
    <source>
        <dbReference type="EMBL" id="CAJ0576809.1"/>
    </source>
</evidence>
<feature type="compositionally biased region" description="Polar residues" evidence="6">
    <location>
        <begin position="1"/>
        <end position="10"/>
    </location>
</feature>
<dbReference type="AlphaFoldDB" id="A0AA36G5S1"/>
<dbReference type="EMBL" id="CATQJA010000378">
    <property type="protein sequence ID" value="CAJ0559754.1"/>
    <property type="molecule type" value="Genomic_DNA"/>
</dbReference>
<evidence type="ECO:0000256" key="5">
    <source>
        <dbReference type="PROSITE-ProRule" id="PRU00309"/>
    </source>
</evidence>
<keyword evidence="2 5" id="KW-0863">Zinc-finger</keyword>
<feature type="region of interest" description="Disordered" evidence="6">
    <location>
        <begin position="278"/>
        <end position="353"/>
    </location>
</feature>
<evidence type="ECO:0000313" key="10">
    <source>
        <dbReference type="Proteomes" id="UP001177023"/>
    </source>
</evidence>
<keyword evidence="3" id="KW-0862">Zinc</keyword>
<evidence type="ECO:0000256" key="1">
    <source>
        <dbReference type="ARBA" id="ARBA00022723"/>
    </source>
</evidence>